<sequence length="325" mass="36712">MSAVPDLDWQPSAALDTLRKRAEGLALLRQFFSQRQVMEVDTQLLSHSAGCDPFIDCFDVLYRAFPGAEPEFLYLQTSPEYAMKRLLSAGSGPIYQLGKVFRNGELGQRHNPEFTMLEWYRPGWSMAELMQEVRAVVQLFLPQQTFVECEYRSLFRQHLGWDPCTTSLAEIKVFARQHLDLSFDDEDRDTWLNLLMSHLIEPQLQGGVFVTHFPASQAALAKRVHDVDGEPMAARFELYLDGLELANGYQELTDAQEQAARFQADQAQRAALNLPVRPLDQRLLAALAAGQPESAGVALGVDRLFMRAWGKETLAEVLPFAFSRA</sequence>
<dbReference type="Proteomes" id="UP000325302">
    <property type="component" value="Unassembled WGS sequence"/>
</dbReference>
<keyword evidence="2" id="KW-0436">Ligase</keyword>
<dbReference type="RefSeq" id="WP_149390820.1">
    <property type="nucleotide sequence ID" value="NZ_SMRS01000005.1"/>
</dbReference>
<evidence type="ECO:0000313" key="8">
    <source>
        <dbReference type="Proteomes" id="UP000325302"/>
    </source>
</evidence>
<keyword evidence="3" id="KW-0547">Nucleotide-binding</keyword>
<keyword evidence="4" id="KW-0067">ATP-binding</keyword>
<dbReference type="GO" id="GO:0005829">
    <property type="term" value="C:cytosol"/>
    <property type="evidence" value="ECO:0007669"/>
    <property type="project" value="TreeGrafter"/>
</dbReference>
<evidence type="ECO:0000256" key="2">
    <source>
        <dbReference type="ARBA" id="ARBA00022598"/>
    </source>
</evidence>
<keyword evidence="8" id="KW-1185">Reference proteome</keyword>
<dbReference type="InterPro" id="IPR004525">
    <property type="entry name" value="EpmA"/>
</dbReference>
<comment type="caution">
    <text evidence="7">The sequence shown here is derived from an EMBL/GenBank/DDBJ whole genome shotgun (WGS) entry which is preliminary data.</text>
</comment>
<dbReference type="PANTHER" id="PTHR42918">
    <property type="entry name" value="LYSYL-TRNA SYNTHETASE"/>
    <property type="match status" value="1"/>
</dbReference>
<name>A0A5A9W362_9GAMM</name>
<dbReference type="NCBIfam" id="NF006828">
    <property type="entry name" value="PRK09350.1"/>
    <property type="match status" value="1"/>
</dbReference>
<organism evidence="7 8">
    <name type="scientific">Nitrincola tapanii</name>
    <dbReference type="NCBI Taxonomy" id="1708751"/>
    <lineage>
        <taxon>Bacteria</taxon>
        <taxon>Pseudomonadati</taxon>
        <taxon>Pseudomonadota</taxon>
        <taxon>Gammaproteobacteria</taxon>
        <taxon>Oceanospirillales</taxon>
        <taxon>Oceanospirillaceae</taxon>
        <taxon>Nitrincola</taxon>
    </lineage>
</organism>
<gene>
    <name evidence="7" type="primary">genX</name>
    <name evidence="7" type="ORF">E1H14_07360</name>
</gene>
<evidence type="ECO:0000256" key="3">
    <source>
        <dbReference type="ARBA" id="ARBA00022741"/>
    </source>
</evidence>
<dbReference type="GO" id="GO:0006430">
    <property type="term" value="P:lysyl-tRNA aminoacylation"/>
    <property type="evidence" value="ECO:0007669"/>
    <property type="project" value="InterPro"/>
</dbReference>
<protein>
    <submittedName>
        <fullName evidence="7">EF-P lysine aminoacylase GenX</fullName>
    </submittedName>
</protein>
<proteinExistence type="predicted"/>
<evidence type="ECO:0000256" key="1">
    <source>
        <dbReference type="ARBA" id="ARBA00011738"/>
    </source>
</evidence>
<dbReference type="GO" id="GO:0000049">
    <property type="term" value="F:tRNA binding"/>
    <property type="evidence" value="ECO:0007669"/>
    <property type="project" value="TreeGrafter"/>
</dbReference>
<dbReference type="SUPFAM" id="SSF55681">
    <property type="entry name" value="Class II aaRS and biotin synthetases"/>
    <property type="match status" value="1"/>
</dbReference>
<dbReference type="GO" id="GO:0005524">
    <property type="term" value="F:ATP binding"/>
    <property type="evidence" value="ECO:0007669"/>
    <property type="project" value="UniProtKB-KW"/>
</dbReference>
<dbReference type="NCBIfam" id="TIGR00462">
    <property type="entry name" value="genX"/>
    <property type="match status" value="1"/>
</dbReference>
<evidence type="ECO:0000256" key="5">
    <source>
        <dbReference type="ARBA" id="ARBA00052794"/>
    </source>
</evidence>
<evidence type="ECO:0000256" key="4">
    <source>
        <dbReference type="ARBA" id="ARBA00022840"/>
    </source>
</evidence>
<dbReference type="Gene3D" id="3.30.930.10">
    <property type="entry name" value="Bira Bifunctional Protein, Domain 2"/>
    <property type="match status" value="1"/>
</dbReference>
<dbReference type="Pfam" id="PF00152">
    <property type="entry name" value="tRNA-synt_2"/>
    <property type="match status" value="1"/>
</dbReference>
<dbReference type="PANTHER" id="PTHR42918:SF6">
    <property type="entry name" value="ELONGATION FACTOR P--(R)-BETA-LYSINE LIGASE"/>
    <property type="match status" value="1"/>
</dbReference>
<dbReference type="AlphaFoldDB" id="A0A5A9W362"/>
<evidence type="ECO:0000259" key="6">
    <source>
        <dbReference type="PROSITE" id="PS50862"/>
    </source>
</evidence>
<dbReference type="InterPro" id="IPR006195">
    <property type="entry name" value="aa-tRNA-synth_II"/>
</dbReference>
<dbReference type="EMBL" id="SMRS01000005">
    <property type="protein sequence ID" value="KAA0874639.1"/>
    <property type="molecule type" value="Genomic_DNA"/>
</dbReference>
<dbReference type="PROSITE" id="PS50862">
    <property type="entry name" value="AA_TRNA_LIGASE_II"/>
    <property type="match status" value="1"/>
</dbReference>
<dbReference type="GO" id="GO:0004824">
    <property type="term" value="F:lysine-tRNA ligase activity"/>
    <property type="evidence" value="ECO:0007669"/>
    <property type="project" value="InterPro"/>
</dbReference>
<dbReference type="FunFam" id="3.30.930.10:FF:000017">
    <property type="entry name" value="Elongation factor P--(R)-beta-lysine ligase"/>
    <property type="match status" value="1"/>
</dbReference>
<reference evidence="7 8" key="1">
    <citation type="submission" date="2019-03" db="EMBL/GenBank/DDBJ databases">
        <title>Nitrincola sp. nov. isolated from an Indian soda lake.</title>
        <authorList>
            <person name="Joshi A."/>
            <person name="Thite S.V."/>
            <person name="Joseph N."/>
            <person name="Dhotre D."/>
            <person name="Moorthy M."/>
            <person name="Shouche Y.S."/>
        </authorList>
    </citation>
    <scope>NUCLEOTIDE SEQUENCE [LARGE SCALE GENOMIC DNA]</scope>
    <source>
        <strain evidence="7 8">MEB193</strain>
    </source>
</reference>
<dbReference type="OrthoDB" id="9802326at2"/>
<dbReference type="InterPro" id="IPR045864">
    <property type="entry name" value="aa-tRNA-synth_II/BPL/LPL"/>
</dbReference>
<accession>A0A5A9W362</accession>
<comment type="catalytic activity">
    <reaction evidence="5">
        <text>D-beta-lysine + L-lysyl-[protein] + ATP = N(6)-((3R)-3,6-diaminohexanoyl)-L-lysyl-[protein] + AMP + diphosphate + H(+)</text>
        <dbReference type="Rhea" id="RHEA:83435"/>
        <dbReference type="Rhea" id="RHEA-COMP:9752"/>
        <dbReference type="Rhea" id="RHEA-COMP:20131"/>
        <dbReference type="ChEBI" id="CHEBI:15378"/>
        <dbReference type="ChEBI" id="CHEBI:29969"/>
        <dbReference type="ChEBI" id="CHEBI:30616"/>
        <dbReference type="ChEBI" id="CHEBI:33019"/>
        <dbReference type="ChEBI" id="CHEBI:84138"/>
        <dbReference type="ChEBI" id="CHEBI:156053"/>
        <dbReference type="ChEBI" id="CHEBI:456215"/>
    </reaction>
    <physiologicalReaction direction="left-to-right" evidence="5">
        <dbReference type="Rhea" id="RHEA:83436"/>
    </physiologicalReaction>
</comment>
<evidence type="ECO:0000313" key="7">
    <source>
        <dbReference type="EMBL" id="KAA0874639.1"/>
    </source>
</evidence>
<feature type="domain" description="Aminoacyl-transfer RNA synthetases class-II family profile" evidence="6">
    <location>
        <begin position="28"/>
        <end position="319"/>
    </location>
</feature>
<comment type="subunit">
    <text evidence="1">Homodimer.</text>
</comment>
<dbReference type="InterPro" id="IPR004364">
    <property type="entry name" value="Aa-tRNA-synt_II"/>
</dbReference>